<keyword evidence="3" id="KW-1185">Reference proteome</keyword>
<comment type="caution">
    <text evidence="2">The sequence shown here is derived from an EMBL/GenBank/DDBJ whole genome shotgun (WGS) entry which is preliminary data.</text>
</comment>
<organism evidence="2 3">
    <name type="scientific">Pedobacter petrophilus</name>
    <dbReference type="NCBI Taxonomy" id="1908241"/>
    <lineage>
        <taxon>Bacteria</taxon>
        <taxon>Pseudomonadati</taxon>
        <taxon>Bacteroidota</taxon>
        <taxon>Sphingobacteriia</taxon>
        <taxon>Sphingobacteriales</taxon>
        <taxon>Sphingobacteriaceae</taxon>
        <taxon>Pedobacter</taxon>
    </lineage>
</organism>
<dbReference type="AlphaFoldDB" id="A0A7K0G099"/>
<dbReference type="Proteomes" id="UP000487757">
    <property type="component" value="Unassembled WGS sequence"/>
</dbReference>
<evidence type="ECO:0000313" key="3">
    <source>
        <dbReference type="Proteomes" id="UP000487757"/>
    </source>
</evidence>
<evidence type="ECO:0000256" key="1">
    <source>
        <dbReference type="SAM" id="MobiDB-lite"/>
    </source>
</evidence>
<feature type="region of interest" description="Disordered" evidence="1">
    <location>
        <begin position="473"/>
        <end position="502"/>
    </location>
</feature>
<feature type="compositionally biased region" description="Basic residues" evidence="1">
    <location>
        <begin position="475"/>
        <end position="495"/>
    </location>
</feature>
<dbReference type="RefSeq" id="WP_154281370.1">
    <property type="nucleotide sequence ID" value="NZ_JBHUJQ010000001.1"/>
</dbReference>
<sequence>MAKKYVPNGAYLVCDKGLGYGKLKVTNHKNVRLYGKQMATEGDKVPMVNIPCLGICSITKTKCQPIPLLWQGVQQGITIGPYRKLLEDSKLPCSLGGKIGIHFSMPAALATIEANVTAMRQREMKSLGAKVDDWFQKGFDEQEKANNKIGGLYGKYANFKLGVNEGIYGGVKGIGEGLVFLKEMGDKATGAALHAVTHPTETAGKVKDAAVATKNAVSGAANWVSTPGNVKKVVSDVRQAHVNAYNWATTPGNLESAGKAALNKTGEGLKQAKDWASKQSPRDWGRYTGRTGFEVGLMFTGVGEAKAVVSGAEGANVLAKTAEGANVLAKTSEAARVAKIAKEANATAKALEVAEAAEKAKKARTLGEVVSEGADDLAETTFRDKNGVLRKKNGQFAKDPKTVAFKRSISERKKALIRDAKDPNSGLSDKARKEILQSKGDNVPKGHEVDHTEPLYTGRSIAEKQALDKEYNMKTMRKSEHKKLHTRCNKVKFHKYPPENYR</sequence>
<dbReference type="Pfam" id="PF14107">
    <property type="entry name" value="DUF4280"/>
    <property type="match status" value="1"/>
</dbReference>
<reference evidence="2 3" key="1">
    <citation type="submission" date="2019-11" db="EMBL/GenBank/DDBJ databases">
        <title>Pedobacter petrophilus genome.</title>
        <authorList>
            <person name="Feldbauer M.J."/>
            <person name="Newman J.D."/>
        </authorList>
    </citation>
    <scope>NUCLEOTIDE SEQUENCE [LARGE SCALE GENOMIC DNA]</scope>
    <source>
        <strain evidence="2 3">LMG 29686</strain>
    </source>
</reference>
<accession>A0A7K0G099</accession>
<dbReference type="InterPro" id="IPR025460">
    <property type="entry name" value="DUF4280"/>
</dbReference>
<gene>
    <name evidence="2" type="ORF">GJU39_13645</name>
</gene>
<dbReference type="EMBL" id="WKKH01000020">
    <property type="protein sequence ID" value="MRX77131.1"/>
    <property type="molecule type" value="Genomic_DNA"/>
</dbReference>
<name>A0A7K0G099_9SPHI</name>
<dbReference type="OrthoDB" id="619618at2"/>
<protein>
    <submittedName>
        <fullName evidence="2">DUF4280 domain-containing protein</fullName>
    </submittedName>
</protein>
<evidence type="ECO:0000313" key="2">
    <source>
        <dbReference type="EMBL" id="MRX77131.1"/>
    </source>
</evidence>
<proteinExistence type="predicted"/>